<evidence type="ECO:0000313" key="3">
    <source>
        <dbReference type="Proteomes" id="UP000287033"/>
    </source>
</evidence>
<evidence type="ECO:0000256" key="1">
    <source>
        <dbReference type="SAM" id="MobiDB-lite"/>
    </source>
</evidence>
<protein>
    <submittedName>
        <fullName evidence="2">Uncharacterized protein</fullName>
    </submittedName>
</protein>
<feature type="compositionally biased region" description="Basic and acidic residues" evidence="1">
    <location>
        <begin position="1"/>
        <end position="19"/>
    </location>
</feature>
<evidence type="ECO:0000313" key="2">
    <source>
        <dbReference type="EMBL" id="GCC42456.1"/>
    </source>
</evidence>
<dbReference type="Proteomes" id="UP000287033">
    <property type="component" value="Unassembled WGS sequence"/>
</dbReference>
<dbReference type="STRING" id="137246.A0A401TIN0"/>
<gene>
    <name evidence="2" type="ORF">chiPu_0026052</name>
</gene>
<sequence>MKDTAGKHKPKEPAPDKAKLAAGPPAPDVEMKDVSAEPEAEPPESGEKSQKELDLITLEGEAPGGVRVRVREW</sequence>
<reference evidence="2 3" key="1">
    <citation type="journal article" date="2018" name="Nat. Ecol. Evol.">
        <title>Shark genomes provide insights into elasmobranch evolution and the origin of vertebrates.</title>
        <authorList>
            <person name="Hara Y"/>
            <person name="Yamaguchi K"/>
            <person name="Onimaru K"/>
            <person name="Kadota M"/>
            <person name="Koyanagi M"/>
            <person name="Keeley SD"/>
            <person name="Tatsumi K"/>
            <person name="Tanaka K"/>
            <person name="Motone F"/>
            <person name="Kageyama Y"/>
            <person name="Nozu R"/>
            <person name="Adachi N"/>
            <person name="Nishimura O"/>
            <person name="Nakagawa R"/>
            <person name="Tanegashima C"/>
            <person name="Kiyatake I"/>
            <person name="Matsumoto R"/>
            <person name="Murakumo K"/>
            <person name="Nishida K"/>
            <person name="Terakita A"/>
            <person name="Kuratani S"/>
            <person name="Sato K"/>
            <person name="Hyodo S Kuraku.S."/>
        </authorList>
    </citation>
    <scope>NUCLEOTIDE SEQUENCE [LARGE SCALE GENOMIC DNA]</scope>
</reference>
<organism evidence="2 3">
    <name type="scientific">Chiloscyllium punctatum</name>
    <name type="common">Brownbanded bambooshark</name>
    <name type="synonym">Hemiscyllium punctatum</name>
    <dbReference type="NCBI Taxonomy" id="137246"/>
    <lineage>
        <taxon>Eukaryota</taxon>
        <taxon>Metazoa</taxon>
        <taxon>Chordata</taxon>
        <taxon>Craniata</taxon>
        <taxon>Vertebrata</taxon>
        <taxon>Chondrichthyes</taxon>
        <taxon>Elasmobranchii</taxon>
        <taxon>Galeomorphii</taxon>
        <taxon>Galeoidea</taxon>
        <taxon>Orectolobiformes</taxon>
        <taxon>Hemiscylliidae</taxon>
        <taxon>Chiloscyllium</taxon>
    </lineage>
</organism>
<dbReference type="EMBL" id="BEZZ01071248">
    <property type="protein sequence ID" value="GCC42456.1"/>
    <property type="molecule type" value="Genomic_DNA"/>
</dbReference>
<dbReference type="AlphaFoldDB" id="A0A401TIN0"/>
<feature type="region of interest" description="Disordered" evidence="1">
    <location>
        <begin position="1"/>
        <end position="73"/>
    </location>
</feature>
<accession>A0A401TIN0</accession>
<proteinExistence type="predicted"/>
<feature type="non-terminal residue" evidence="2">
    <location>
        <position position="73"/>
    </location>
</feature>
<comment type="caution">
    <text evidence="2">The sequence shown here is derived from an EMBL/GenBank/DDBJ whole genome shotgun (WGS) entry which is preliminary data.</text>
</comment>
<keyword evidence="3" id="KW-1185">Reference proteome</keyword>
<feature type="compositionally biased region" description="Basic and acidic residues" evidence="1">
    <location>
        <begin position="45"/>
        <end position="54"/>
    </location>
</feature>
<name>A0A401TIN0_CHIPU</name>